<evidence type="ECO:0000313" key="1">
    <source>
        <dbReference type="EMBL" id="KAL3692465.1"/>
    </source>
</evidence>
<accession>A0ABD3HQU7</accession>
<comment type="caution">
    <text evidence="1">The sequence shown here is derived from an EMBL/GenBank/DDBJ whole genome shotgun (WGS) entry which is preliminary data.</text>
</comment>
<evidence type="ECO:0000313" key="2">
    <source>
        <dbReference type="Proteomes" id="UP001633002"/>
    </source>
</evidence>
<sequence>MFGAGPAQATSWLARKNNMVSPAGSRSRMRAVVIVDCNVRLAERGAREDLRMTGVAKVGKKRHSALGFILVKSID</sequence>
<protein>
    <submittedName>
        <fullName evidence="1">Uncharacterized protein</fullName>
    </submittedName>
</protein>
<keyword evidence="2" id="KW-1185">Reference proteome</keyword>
<dbReference type="EMBL" id="JBJQOH010000003">
    <property type="protein sequence ID" value="KAL3692465.1"/>
    <property type="molecule type" value="Genomic_DNA"/>
</dbReference>
<proteinExistence type="predicted"/>
<name>A0ABD3HQU7_9MARC</name>
<dbReference type="AlphaFoldDB" id="A0ABD3HQU7"/>
<reference evidence="1 2" key="1">
    <citation type="submission" date="2024-09" db="EMBL/GenBank/DDBJ databases">
        <title>Chromosome-scale assembly of Riccia sorocarpa.</title>
        <authorList>
            <person name="Paukszto L."/>
        </authorList>
    </citation>
    <scope>NUCLEOTIDE SEQUENCE [LARGE SCALE GENOMIC DNA]</scope>
    <source>
        <strain evidence="1">LP-2024</strain>
        <tissue evidence="1">Aerial parts of the thallus</tissue>
    </source>
</reference>
<dbReference type="Proteomes" id="UP001633002">
    <property type="component" value="Unassembled WGS sequence"/>
</dbReference>
<organism evidence="1 2">
    <name type="scientific">Riccia sorocarpa</name>
    <dbReference type="NCBI Taxonomy" id="122646"/>
    <lineage>
        <taxon>Eukaryota</taxon>
        <taxon>Viridiplantae</taxon>
        <taxon>Streptophyta</taxon>
        <taxon>Embryophyta</taxon>
        <taxon>Marchantiophyta</taxon>
        <taxon>Marchantiopsida</taxon>
        <taxon>Marchantiidae</taxon>
        <taxon>Marchantiales</taxon>
        <taxon>Ricciaceae</taxon>
        <taxon>Riccia</taxon>
    </lineage>
</organism>
<gene>
    <name evidence="1" type="ORF">R1sor_006116</name>
</gene>